<dbReference type="GeneID" id="3375871"/>
<sequence>CNELLHMQSIIKNAFDKVSVIKDVVGNSIEEAVKSNSRDASYVFNSGSSISTSIVNWAEKNNVSERANNIKVSASMFVEDLATGLKGMTNNITIQSNLTLEKSNQRKLFQEKSEYDYFSGEFDSIDNIDKFYDDNKSSIKSVYKPENTFREIHQTEYELPSEIENPQIIPICNPNKSSNSDKICFTSGDLDIESNGSSSNELIGEPIKDKKLIQDCDKSDNECNLLDLDKSSYQNSEDGLMFSINERKNDHDKKIVLSNNQSTIPENCTQISNTDCEYFENTKNQRHDNHFKNRSKIYSPNSSSIEPQETSQEVNLDVKNHQISKFEENSKNDNNPQLNPLTFFQEISKLKEQNKSLENQLEQVKNESVELKEKVNMKTKIINSINSRLSKLEIEKKSLNNYITELETSKAEYKLKIDELEHLNLNLKLNEDVNKEQTNTIRSLQEKIAELENALAIGEANKIESLKTYQNEISELRLKLSNSKEKESSNYKPYINRISALEHQLSELRRRHSNELQRFETIIDDLKKKSFKDRTEKEVLENKLKDANKLHQETIENYDVQISQYQFVLDQIENSKVSNSHDTKKLIDSNKSFKLSICNANELIIECKHSDSGEMSFNQNTLPYLNHTILSKPNVTTQLSMLNPLQEEIKQALHDKQLLEDEYFIVYEKNKQIGQELEEEKQRNRLLQQQLEAMFKLVNDLSIKLDESKKS</sequence>
<dbReference type="EMBL" id="AAEE01000002">
    <property type="protein sequence ID" value="EAK90126.1"/>
    <property type="molecule type" value="Genomic_DNA"/>
</dbReference>
<accession>Q5CXE2</accession>
<feature type="coiled-coil region" evidence="1">
    <location>
        <begin position="347"/>
        <end position="557"/>
    </location>
</feature>
<keyword evidence="1" id="KW-0175">Coiled coil</keyword>
<evidence type="ECO:0000256" key="1">
    <source>
        <dbReference type="SAM" id="Coils"/>
    </source>
</evidence>
<feature type="coiled-coil region" evidence="1">
    <location>
        <begin position="642"/>
        <end position="697"/>
    </location>
</feature>
<gene>
    <name evidence="2" type="ORF">cgd6_1440</name>
</gene>
<keyword evidence="3" id="KW-1185">Reference proteome</keyword>
<organism evidence="2 3">
    <name type="scientific">Cryptosporidium parvum (strain Iowa II)</name>
    <dbReference type="NCBI Taxonomy" id="353152"/>
    <lineage>
        <taxon>Eukaryota</taxon>
        <taxon>Sar</taxon>
        <taxon>Alveolata</taxon>
        <taxon>Apicomplexa</taxon>
        <taxon>Conoidasida</taxon>
        <taxon>Coccidia</taxon>
        <taxon>Eucoccidiorida</taxon>
        <taxon>Eimeriorina</taxon>
        <taxon>Cryptosporidiidae</taxon>
        <taxon>Cryptosporidium</taxon>
    </lineage>
</organism>
<protein>
    <submittedName>
        <fullName evidence="2">Uncharacterized protein</fullName>
    </submittedName>
</protein>
<dbReference type="RefSeq" id="XP_627512.1">
    <property type="nucleotide sequence ID" value="XM_627512.1"/>
</dbReference>
<name>Q5CXE2_CRYPI</name>
<proteinExistence type="predicted"/>
<feature type="non-terminal residue" evidence="2">
    <location>
        <position position="1"/>
    </location>
</feature>
<dbReference type="KEGG" id="cpv:cgd6_1440"/>
<reference evidence="2 3" key="1">
    <citation type="journal article" date="2004" name="Science">
        <title>Complete genome sequence of the apicomplexan, Cryptosporidium parvum.</title>
        <authorList>
            <person name="Abrahamsen M.S."/>
            <person name="Templeton T.J."/>
            <person name="Enomoto S."/>
            <person name="Abrahante J.E."/>
            <person name="Zhu G."/>
            <person name="Lancto C.A."/>
            <person name="Deng M."/>
            <person name="Liu C."/>
            <person name="Widmer G."/>
            <person name="Tzipori S."/>
            <person name="Buck G.A."/>
            <person name="Xu P."/>
            <person name="Bankier A.T."/>
            <person name="Dear P.H."/>
            <person name="Konfortov B.A."/>
            <person name="Spriggs H.F."/>
            <person name="Iyer L."/>
            <person name="Anantharaman V."/>
            <person name="Aravind L."/>
            <person name="Kapur V."/>
        </authorList>
    </citation>
    <scope>NUCLEOTIDE SEQUENCE [LARGE SCALE GENOMIC DNA]</scope>
    <source>
        <strain evidence="3">Iowa II</strain>
    </source>
</reference>
<dbReference type="InParanoid" id="Q5CXE2"/>
<dbReference type="OrthoDB" id="343258at2759"/>
<dbReference type="OMA" id="NTHDTVN"/>
<comment type="caution">
    <text evidence="2">The sequence shown here is derived from an EMBL/GenBank/DDBJ whole genome shotgun (WGS) entry which is preliminary data.</text>
</comment>
<evidence type="ECO:0000313" key="2">
    <source>
        <dbReference type="EMBL" id="EAK90126.1"/>
    </source>
</evidence>
<dbReference type="Proteomes" id="UP000006726">
    <property type="component" value="Chromosome 6"/>
</dbReference>
<dbReference type="AlphaFoldDB" id="Q5CXE2"/>
<evidence type="ECO:0000313" key="3">
    <source>
        <dbReference type="Proteomes" id="UP000006726"/>
    </source>
</evidence>